<dbReference type="GO" id="GO:0005886">
    <property type="term" value="C:plasma membrane"/>
    <property type="evidence" value="ECO:0007669"/>
    <property type="project" value="TreeGrafter"/>
</dbReference>
<feature type="transmembrane region" description="Helical" evidence="5">
    <location>
        <begin position="30"/>
        <end position="52"/>
    </location>
</feature>
<evidence type="ECO:0000256" key="2">
    <source>
        <dbReference type="ARBA" id="ARBA00022692"/>
    </source>
</evidence>
<evidence type="ECO:0000313" key="6">
    <source>
        <dbReference type="EMBL" id="ASS37678.1"/>
    </source>
</evidence>
<sequence length="305" mass="33407">MIKKIPLPICGVMLGTAALGNLLQSYSEGVRNLCGILAAFLLVLILLKLVMYPDMIKEDMGNPIMAGVSATFTMGLMILSTYVKPFIGQGAYLIWLFAIALHGILIVYFTVKFLIKYDQKKVFTTWFIVYVGIAVAGVTAPAYEKTGFGAATFWFGLITLIPLLIIVIKRYATLPSPDPAKPLVGIFAAPMSLCIAAYIQSVQVKNFTLLMIMFVAATVLYVYSLVASFGLVKKFYPSFAGFTFPFVISAIATKQVMACSALMGHPLPWLSNVVLVETAIAVVFVVYVYVKYMVFIFASNPKQES</sequence>
<dbReference type="Pfam" id="PF03595">
    <property type="entry name" value="SLAC1"/>
    <property type="match status" value="1"/>
</dbReference>
<dbReference type="CDD" id="cd09325">
    <property type="entry name" value="TDT_C4-dicarb_trans"/>
    <property type="match status" value="1"/>
</dbReference>
<evidence type="ECO:0000256" key="5">
    <source>
        <dbReference type="SAM" id="Phobius"/>
    </source>
</evidence>
<dbReference type="PANTHER" id="PTHR37955">
    <property type="entry name" value="TELLURITE RESISTANCE PROTEIN TEHA"/>
    <property type="match status" value="1"/>
</dbReference>
<keyword evidence="2 5" id="KW-0812">Transmembrane</keyword>
<feature type="transmembrane region" description="Helical" evidence="5">
    <location>
        <begin position="180"/>
        <end position="201"/>
    </location>
</feature>
<dbReference type="InterPro" id="IPR052951">
    <property type="entry name" value="Tellurite_res_ion_channel"/>
</dbReference>
<feature type="transmembrane region" description="Helical" evidence="5">
    <location>
        <begin position="123"/>
        <end position="142"/>
    </location>
</feature>
<dbReference type="RefSeq" id="WP_094233906.1">
    <property type="nucleotide sequence ID" value="NZ_CP016199.1"/>
</dbReference>
<feature type="transmembrane region" description="Helical" evidence="5">
    <location>
        <begin position="148"/>
        <end position="168"/>
    </location>
</feature>
<dbReference type="GO" id="GO:0046583">
    <property type="term" value="F:monoatomic cation efflux transmembrane transporter activity"/>
    <property type="evidence" value="ECO:0007669"/>
    <property type="project" value="TreeGrafter"/>
</dbReference>
<dbReference type="Gene3D" id="1.50.10.150">
    <property type="entry name" value="Voltage-dependent anion channel"/>
    <property type="match status" value="1"/>
</dbReference>
<feature type="transmembrane region" description="Helical" evidence="5">
    <location>
        <begin position="269"/>
        <end position="290"/>
    </location>
</feature>
<name>A0A223ART0_9FIRM</name>
<keyword evidence="3 5" id="KW-1133">Transmembrane helix</keyword>
<dbReference type="EMBL" id="CP016199">
    <property type="protein sequence ID" value="ASS37678.1"/>
    <property type="molecule type" value="Genomic_DNA"/>
</dbReference>
<comment type="subcellular location">
    <subcellularLocation>
        <location evidence="1">Membrane</location>
        <topology evidence="1">Multi-pass membrane protein</topology>
    </subcellularLocation>
</comment>
<evidence type="ECO:0000256" key="1">
    <source>
        <dbReference type="ARBA" id="ARBA00004141"/>
    </source>
</evidence>
<evidence type="ECO:0000313" key="7">
    <source>
        <dbReference type="Proteomes" id="UP000214689"/>
    </source>
</evidence>
<feature type="transmembrane region" description="Helical" evidence="5">
    <location>
        <begin position="64"/>
        <end position="83"/>
    </location>
</feature>
<reference evidence="7" key="1">
    <citation type="submission" date="2016-05" db="EMBL/GenBank/DDBJ databases">
        <authorList>
            <person name="Holder M.E."/>
            <person name="Ajami N.J."/>
            <person name="Petrosino J.F."/>
        </authorList>
    </citation>
    <scope>NUCLEOTIDE SEQUENCE [LARGE SCALE GENOMIC DNA]</scope>
    <source>
        <strain evidence="7">ATCC 700696</strain>
    </source>
</reference>
<protein>
    <submittedName>
        <fullName evidence="6">C4-dicarboxylate ABC transporter</fullName>
    </submittedName>
</protein>
<feature type="transmembrane region" description="Helical" evidence="5">
    <location>
        <begin position="239"/>
        <end position="263"/>
    </location>
</feature>
<keyword evidence="7" id="KW-1185">Reference proteome</keyword>
<feature type="transmembrane region" description="Helical" evidence="5">
    <location>
        <begin position="207"/>
        <end position="232"/>
    </location>
</feature>
<gene>
    <name evidence="6" type="ORF">AXF17_03900</name>
</gene>
<organism evidence="6 7">
    <name type="scientific">Mogibacterium pumilum</name>
    <dbReference type="NCBI Taxonomy" id="86332"/>
    <lineage>
        <taxon>Bacteria</taxon>
        <taxon>Bacillati</taxon>
        <taxon>Bacillota</taxon>
        <taxon>Clostridia</taxon>
        <taxon>Peptostreptococcales</taxon>
        <taxon>Anaerovoracaceae</taxon>
        <taxon>Mogibacterium</taxon>
    </lineage>
</organism>
<dbReference type="PANTHER" id="PTHR37955:SF1">
    <property type="entry name" value="DEP DOMAIN-CONTAINING PROTEIN"/>
    <property type="match status" value="1"/>
</dbReference>
<keyword evidence="4 5" id="KW-0472">Membrane</keyword>
<dbReference type="Proteomes" id="UP000214689">
    <property type="component" value="Chromosome"/>
</dbReference>
<evidence type="ECO:0000256" key="3">
    <source>
        <dbReference type="ARBA" id="ARBA00022989"/>
    </source>
</evidence>
<proteinExistence type="predicted"/>
<dbReference type="InterPro" id="IPR038665">
    <property type="entry name" value="Voltage-dep_anion_channel_sf"/>
</dbReference>
<dbReference type="InterPro" id="IPR004695">
    <property type="entry name" value="SLAC1/Mae1/Ssu1/TehA"/>
</dbReference>
<feature type="transmembrane region" description="Helical" evidence="5">
    <location>
        <begin position="89"/>
        <end position="111"/>
    </location>
</feature>
<dbReference type="OrthoDB" id="309023at2"/>
<dbReference type="AlphaFoldDB" id="A0A223ART0"/>
<evidence type="ECO:0000256" key="4">
    <source>
        <dbReference type="ARBA" id="ARBA00023136"/>
    </source>
</evidence>
<accession>A0A223ART0</accession>